<dbReference type="EMBL" id="GL698597">
    <property type="protein sequence ID" value="EFY84938.1"/>
    <property type="molecule type" value="Genomic_DNA"/>
</dbReference>
<dbReference type="SUPFAM" id="SSF53448">
    <property type="entry name" value="Nucleotide-diphospho-sugar transferases"/>
    <property type="match status" value="1"/>
</dbReference>
<protein>
    <submittedName>
        <fullName evidence="2">Glycosyl transferase</fullName>
    </submittedName>
</protein>
<dbReference type="GeneID" id="19253324"/>
<sequence length="380" mass="42464">MIKTRSGSSFHRLLRPISGGFTVAIALLVLWHLYAFPSTNTHLVAAPKDVPERKPHLAKPSKRVIPNLVHFVYMLKDPESELAFDFSAFLSVYAAWHYWHPDAIYLHTDAPNQTISRARDGLSGKWSKLLFSMPGFQVKHATSPTHAGNGAEINLMEHKSDFVRVQAVRDFGGTYIDFDAHALRDIKVLREAGFNAIGGRQLGGQVMSGTFMSRKGSKMINLWAEEMPRVYDGGWVTHSNEVITRVGEKLVAEPGEMLIMEREAFGPGSWEAEDLTRLYEPHMDTPSSLEGIDPGGRLPSYGADSPGTGNYSESTPSWATNWSRTYILHAFGTKRSGTKVEGFDHISPRYVLERRSNFARAVYPIAKILYDRGLIDVNDL</sequence>
<dbReference type="OMA" id="DWRCTFL"/>
<dbReference type="InParanoid" id="E9EGL5"/>
<dbReference type="HOGENOM" id="CLU_053910_0_0_1"/>
<feature type="transmembrane region" description="Helical" evidence="1">
    <location>
        <begin position="12"/>
        <end position="34"/>
    </location>
</feature>
<keyword evidence="2" id="KW-0808">Transferase</keyword>
<keyword evidence="1" id="KW-1133">Transmembrane helix</keyword>
<dbReference type="KEGG" id="maw:19253324"/>
<name>E9EGL5_METAQ</name>
<proteinExistence type="predicted"/>
<dbReference type="Proteomes" id="UP000002499">
    <property type="component" value="Unassembled WGS sequence"/>
</dbReference>
<dbReference type="eggNOG" id="ENOG502S17S">
    <property type="taxonomic scope" value="Eukaryota"/>
</dbReference>
<evidence type="ECO:0000313" key="3">
    <source>
        <dbReference type="Proteomes" id="UP000002499"/>
    </source>
</evidence>
<dbReference type="OrthoDB" id="409543at2759"/>
<evidence type="ECO:0000256" key="1">
    <source>
        <dbReference type="SAM" id="Phobius"/>
    </source>
</evidence>
<keyword evidence="1" id="KW-0812">Transmembrane</keyword>
<dbReference type="PANTHER" id="PTHR46830">
    <property type="entry name" value="TRANSFERASE, PUTATIVE-RELATED"/>
    <property type="match status" value="1"/>
</dbReference>
<dbReference type="GO" id="GO:0016740">
    <property type="term" value="F:transferase activity"/>
    <property type="evidence" value="ECO:0007669"/>
    <property type="project" value="UniProtKB-KW"/>
</dbReference>
<keyword evidence="3" id="KW-1185">Reference proteome</keyword>
<keyword evidence="1" id="KW-0472">Membrane</keyword>
<accession>E9EGL5</accession>
<evidence type="ECO:0000313" key="2">
    <source>
        <dbReference type="EMBL" id="EFY84938.1"/>
    </source>
</evidence>
<dbReference type="Gene3D" id="3.90.550.20">
    <property type="match status" value="1"/>
</dbReference>
<dbReference type="InterPro" id="IPR029044">
    <property type="entry name" value="Nucleotide-diphossugar_trans"/>
</dbReference>
<reference evidence="2 3" key="1">
    <citation type="journal article" date="2011" name="PLoS Genet.">
        <title>Genome sequencing and comparative transcriptomics of the model entomopathogenic fungi Metarhizium anisopliae and M. acridum.</title>
        <authorList>
            <person name="Gao Q."/>
            <person name="Jin K."/>
            <person name="Ying S.H."/>
            <person name="Zhang Y."/>
            <person name="Xiao G."/>
            <person name="Shang Y."/>
            <person name="Duan Z."/>
            <person name="Hu X."/>
            <person name="Xie X.Q."/>
            <person name="Zhou G."/>
            <person name="Peng G."/>
            <person name="Luo Z."/>
            <person name="Huang W."/>
            <person name="Wang B."/>
            <person name="Fang W."/>
            <person name="Wang S."/>
            <person name="Zhong Y."/>
            <person name="Ma L.J."/>
            <person name="St Leger R.J."/>
            <person name="Zhao G.P."/>
            <person name="Pei Y."/>
            <person name="Feng M.G."/>
            <person name="Xia Y."/>
            <person name="Wang C."/>
        </authorList>
    </citation>
    <scope>NUCLEOTIDE SEQUENCE [LARGE SCALE GENOMIC DNA]</scope>
    <source>
        <strain evidence="2 3">CQMa 102</strain>
    </source>
</reference>
<dbReference type="AlphaFoldDB" id="E9EGL5"/>
<gene>
    <name evidence="2" type="ORF">MAC_09013</name>
</gene>
<dbReference type="PANTHER" id="PTHR46830:SF2">
    <property type="entry name" value="ALPHA-1,4-N-ACETYLGLUCOSAMINYLTRANSFERASE"/>
    <property type="match status" value="1"/>
</dbReference>
<organism evidence="3">
    <name type="scientific">Metarhizium acridum (strain CQMa 102)</name>
    <dbReference type="NCBI Taxonomy" id="655827"/>
    <lineage>
        <taxon>Eukaryota</taxon>
        <taxon>Fungi</taxon>
        <taxon>Dikarya</taxon>
        <taxon>Ascomycota</taxon>
        <taxon>Pezizomycotina</taxon>
        <taxon>Sordariomycetes</taxon>
        <taxon>Hypocreomycetidae</taxon>
        <taxon>Hypocreales</taxon>
        <taxon>Clavicipitaceae</taxon>
        <taxon>Metarhizium</taxon>
    </lineage>
</organism>